<evidence type="ECO:0000256" key="1">
    <source>
        <dbReference type="ARBA" id="ARBA00007689"/>
    </source>
</evidence>
<comment type="similarity">
    <text evidence="1">Belongs to the YciI family.</text>
</comment>
<proteinExistence type="inferred from homology"/>
<evidence type="ECO:0000313" key="3">
    <source>
        <dbReference type="EMBL" id="RZU32214.1"/>
    </source>
</evidence>
<reference evidence="3 4" key="1">
    <citation type="submission" date="2019-02" db="EMBL/GenBank/DDBJ databases">
        <title>Sequencing the genomes of 1000 actinobacteria strains.</title>
        <authorList>
            <person name="Klenk H.-P."/>
        </authorList>
    </citation>
    <scope>NUCLEOTIDE SEQUENCE [LARGE SCALE GENOMIC DNA]</scope>
    <source>
        <strain evidence="3 4">DSM 44509</strain>
    </source>
</reference>
<sequence>MPATFVVQYSYVSDILDRRQPYRAEHLGRITAAASDGRVLLSGALADPVDGAVLVFRADGRAQVEEWVRADPYHVAGLITDFTVREITLVVPTA</sequence>
<gene>
    <name evidence="3" type="ORF">BKA19_1909</name>
</gene>
<dbReference type="SUPFAM" id="SSF54909">
    <property type="entry name" value="Dimeric alpha+beta barrel"/>
    <property type="match status" value="1"/>
</dbReference>
<dbReference type="RefSeq" id="WP_104529442.1">
    <property type="nucleotide sequence ID" value="NZ_POQT01000027.1"/>
</dbReference>
<dbReference type="Pfam" id="PF03795">
    <property type="entry name" value="YCII"/>
    <property type="match status" value="1"/>
</dbReference>
<dbReference type="Proteomes" id="UP000292507">
    <property type="component" value="Unassembled WGS sequence"/>
</dbReference>
<protein>
    <recommendedName>
        <fullName evidence="2">YCII-related domain-containing protein</fullName>
    </recommendedName>
</protein>
<accession>A0A4Q7Y6S4</accession>
<dbReference type="InterPro" id="IPR011008">
    <property type="entry name" value="Dimeric_a/b-barrel"/>
</dbReference>
<organism evidence="3 4">
    <name type="scientific">Blastococcus saxobsidens</name>
    <dbReference type="NCBI Taxonomy" id="138336"/>
    <lineage>
        <taxon>Bacteria</taxon>
        <taxon>Bacillati</taxon>
        <taxon>Actinomycetota</taxon>
        <taxon>Actinomycetes</taxon>
        <taxon>Geodermatophilales</taxon>
        <taxon>Geodermatophilaceae</taxon>
        <taxon>Blastococcus</taxon>
    </lineage>
</organism>
<dbReference type="Gene3D" id="3.30.70.1060">
    <property type="entry name" value="Dimeric alpha+beta barrel"/>
    <property type="match status" value="1"/>
</dbReference>
<dbReference type="InterPro" id="IPR005545">
    <property type="entry name" value="YCII"/>
</dbReference>
<dbReference type="AlphaFoldDB" id="A0A4Q7Y6S4"/>
<keyword evidence="4" id="KW-1185">Reference proteome</keyword>
<evidence type="ECO:0000259" key="2">
    <source>
        <dbReference type="Pfam" id="PF03795"/>
    </source>
</evidence>
<evidence type="ECO:0000313" key="4">
    <source>
        <dbReference type="Proteomes" id="UP000292507"/>
    </source>
</evidence>
<dbReference type="PANTHER" id="PTHR33606">
    <property type="entry name" value="PROTEIN YCII"/>
    <property type="match status" value="1"/>
</dbReference>
<dbReference type="PANTHER" id="PTHR33606:SF3">
    <property type="entry name" value="PROTEIN YCII"/>
    <property type="match status" value="1"/>
</dbReference>
<comment type="caution">
    <text evidence="3">The sequence shown here is derived from an EMBL/GenBank/DDBJ whole genome shotgun (WGS) entry which is preliminary data.</text>
</comment>
<feature type="domain" description="YCII-related" evidence="2">
    <location>
        <begin position="9"/>
        <end position="87"/>
    </location>
</feature>
<name>A0A4Q7Y6S4_9ACTN</name>
<dbReference type="InterPro" id="IPR051807">
    <property type="entry name" value="Sec-metab_biosynth-assoc"/>
</dbReference>
<dbReference type="OrthoDB" id="8968203at2"/>
<dbReference type="EMBL" id="SHKV01000001">
    <property type="protein sequence ID" value="RZU32214.1"/>
    <property type="molecule type" value="Genomic_DNA"/>
</dbReference>